<feature type="repeat" description="TPR" evidence="5">
    <location>
        <begin position="490"/>
        <end position="523"/>
    </location>
</feature>
<proteinExistence type="predicted"/>
<dbReference type="PROSITE" id="PS50293">
    <property type="entry name" value="TPR_REGION"/>
    <property type="match status" value="8"/>
</dbReference>
<feature type="repeat" description="TPR" evidence="5">
    <location>
        <begin position="422"/>
        <end position="455"/>
    </location>
</feature>
<dbReference type="GO" id="GO:0046813">
    <property type="term" value="P:receptor-mediated virion attachment to host cell"/>
    <property type="evidence" value="ECO:0007669"/>
    <property type="project" value="TreeGrafter"/>
</dbReference>
<dbReference type="InterPro" id="IPR000719">
    <property type="entry name" value="Prot_kinase_dom"/>
</dbReference>
<dbReference type="SMART" id="SM00028">
    <property type="entry name" value="TPR"/>
    <property type="match status" value="10"/>
</dbReference>
<gene>
    <name evidence="8" type="ORF">ABWT76_003596</name>
</gene>
<feature type="repeat" description="TPR" evidence="5">
    <location>
        <begin position="320"/>
        <end position="353"/>
    </location>
</feature>
<dbReference type="GO" id="GO:0005524">
    <property type="term" value="F:ATP binding"/>
    <property type="evidence" value="ECO:0007669"/>
    <property type="project" value="UniProtKB-UniRule"/>
</dbReference>
<keyword evidence="2 6" id="KW-0547">Nucleotide-binding</keyword>
<evidence type="ECO:0000256" key="1">
    <source>
        <dbReference type="ARBA" id="ARBA00022737"/>
    </source>
</evidence>
<organism evidence="8">
    <name type="scientific">Planktothricoides raciborskii GIHE-MW2</name>
    <dbReference type="NCBI Taxonomy" id="2792601"/>
    <lineage>
        <taxon>Bacteria</taxon>
        <taxon>Bacillati</taxon>
        <taxon>Cyanobacteriota</taxon>
        <taxon>Cyanophyceae</taxon>
        <taxon>Oscillatoriophycideae</taxon>
        <taxon>Oscillatoriales</taxon>
        <taxon>Oscillatoriaceae</taxon>
        <taxon>Planktothricoides</taxon>
    </lineage>
</organism>
<accession>A0AAU8J7Z9</accession>
<dbReference type="SUPFAM" id="SSF56112">
    <property type="entry name" value="Protein kinase-like (PK-like)"/>
    <property type="match status" value="1"/>
</dbReference>
<dbReference type="InterPro" id="IPR011009">
    <property type="entry name" value="Kinase-like_dom_sf"/>
</dbReference>
<dbReference type="GO" id="GO:0004672">
    <property type="term" value="F:protein kinase activity"/>
    <property type="evidence" value="ECO:0007669"/>
    <property type="project" value="InterPro"/>
</dbReference>
<dbReference type="Gene3D" id="3.30.200.20">
    <property type="entry name" value="Phosphorylase Kinase, domain 1"/>
    <property type="match status" value="1"/>
</dbReference>
<feature type="repeat" description="TPR" evidence="5">
    <location>
        <begin position="558"/>
        <end position="591"/>
    </location>
</feature>
<dbReference type="SUPFAM" id="SSF48452">
    <property type="entry name" value="TPR-like"/>
    <property type="match status" value="2"/>
</dbReference>
<dbReference type="RefSeq" id="WP_354634726.1">
    <property type="nucleotide sequence ID" value="NZ_CP159837.1"/>
</dbReference>
<dbReference type="CDD" id="cd14014">
    <property type="entry name" value="STKc_PknB_like"/>
    <property type="match status" value="1"/>
</dbReference>
<dbReference type="Pfam" id="PF00069">
    <property type="entry name" value="Pkinase"/>
    <property type="match status" value="1"/>
</dbReference>
<feature type="repeat" description="TPR" evidence="5">
    <location>
        <begin position="524"/>
        <end position="557"/>
    </location>
</feature>
<name>A0AAU8J7Z9_9CYAN</name>
<dbReference type="Pfam" id="PF00515">
    <property type="entry name" value="TPR_1"/>
    <property type="match status" value="6"/>
</dbReference>
<dbReference type="Pfam" id="PF13181">
    <property type="entry name" value="TPR_8"/>
    <property type="match status" value="1"/>
</dbReference>
<feature type="domain" description="Protein kinase" evidence="7">
    <location>
        <begin position="44"/>
        <end position="323"/>
    </location>
</feature>
<feature type="repeat" description="TPR" evidence="5">
    <location>
        <begin position="592"/>
        <end position="625"/>
    </location>
</feature>
<feature type="repeat" description="TPR" evidence="5">
    <location>
        <begin position="388"/>
        <end position="421"/>
    </location>
</feature>
<dbReference type="InterPro" id="IPR019734">
    <property type="entry name" value="TPR_rpt"/>
</dbReference>
<dbReference type="PANTHER" id="PTHR44858:SF1">
    <property type="entry name" value="UDP-N-ACETYLGLUCOSAMINE--PEPTIDE N-ACETYLGLUCOSAMINYLTRANSFERASE SPINDLY-RELATED"/>
    <property type="match status" value="1"/>
</dbReference>
<sequence>MRCLNCHTEGILPQAQYCFKCGVHLPTLLRDVLPTGTRLKADTYEIDYAIGRGGFGITYRAHHTMLEQTVAIKEYYPQELAHRQINNGDLSVPQNKQDIYQRWLNRFIREGRILAKLNHPNLVRVQDLFEAGGTAYLVMEFLSGKTLRQELDDRPNKKLSPQQVTEIVTCLVDALALTHGAGVYHLDIKPDNILLTPEGRVILIDFGAAKQTNTTNQTHSTRAFTPNYAPMEIQVPGQVVGPESDIFELGMMLHEMLTGTLPEPALGRMIGKNWQANLSEPWQSIVTAALHLSQEERPKNIQQWWTIKPASNSAPTTPDHTDYYQQAVAHLDREEYHEAIIYLNKAIAINPNFAEAYSQRCFAHWKLEAYQLALVDGNKAIEVNPNLAEGYKNRGVAYDNLGESEKAIADYTKAIEINPQFASAYSNRGLAYGKLGEYKKAIEDWTKVIEINPHFADAYFGRGIAYKKLGESQKAIADYTKAIEINPQLPGAYRNRGVAYRKLGEYKKAIADYTKAIEINPQFANAYFGRGIASDNLGESQKAITDFTKAIEINPQYADAYYNRGVVYGKLGESEKAIADWTKAIEINPQDADAYNNRGIAYGNLGEDEKEIADYTKAIEINPQYASAYKNRGIVYRKLGENEKAEADFQKADELRKK</sequence>
<evidence type="ECO:0000259" key="7">
    <source>
        <dbReference type="PROSITE" id="PS50011"/>
    </source>
</evidence>
<dbReference type="Gene3D" id="1.10.510.10">
    <property type="entry name" value="Transferase(Phosphotransferase) domain 1"/>
    <property type="match status" value="1"/>
</dbReference>
<protein>
    <submittedName>
        <fullName evidence="8">Tetratricopeptide repeat protein</fullName>
    </submittedName>
</protein>
<evidence type="ECO:0000256" key="4">
    <source>
        <dbReference type="ARBA" id="ARBA00022840"/>
    </source>
</evidence>
<dbReference type="PANTHER" id="PTHR44858">
    <property type="entry name" value="TETRATRICOPEPTIDE REPEAT PROTEIN 6"/>
    <property type="match status" value="1"/>
</dbReference>
<reference evidence="8" key="1">
    <citation type="submission" date="2024-07" db="EMBL/GenBank/DDBJ databases">
        <authorList>
            <person name="Kim Y.J."/>
            <person name="Jeong J.Y."/>
        </authorList>
    </citation>
    <scope>NUCLEOTIDE SEQUENCE</scope>
    <source>
        <strain evidence="8">GIHE-MW2</strain>
    </source>
</reference>
<dbReference type="InterPro" id="IPR050498">
    <property type="entry name" value="Ycf3"/>
</dbReference>
<dbReference type="InterPro" id="IPR017441">
    <property type="entry name" value="Protein_kinase_ATP_BS"/>
</dbReference>
<dbReference type="PROSITE" id="PS50011">
    <property type="entry name" value="PROTEIN_KINASE_DOM"/>
    <property type="match status" value="1"/>
</dbReference>
<dbReference type="EMBL" id="CP159837">
    <property type="protein sequence ID" value="XCM34952.1"/>
    <property type="molecule type" value="Genomic_DNA"/>
</dbReference>
<evidence type="ECO:0000256" key="6">
    <source>
        <dbReference type="PROSITE-ProRule" id="PRU10141"/>
    </source>
</evidence>
<dbReference type="AlphaFoldDB" id="A0AAU8J7Z9"/>
<keyword evidence="3 5" id="KW-0802">TPR repeat</keyword>
<evidence type="ECO:0000256" key="5">
    <source>
        <dbReference type="PROSITE-ProRule" id="PRU00339"/>
    </source>
</evidence>
<feature type="binding site" evidence="6">
    <location>
        <position position="73"/>
    </location>
    <ligand>
        <name>ATP</name>
        <dbReference type="ChEBI" id="CHEBI:30616"/>
    </ligand>
</feature>
<keyword evidence="1" id="KW-0677">Repeat</keyword>
<keyword evidence="4 6" id="KW-0067">ATP-binding</keyword>
<evidence type="ECO:0000256" key="3">
    <source>
        <dbReference type="ARBA" id="ARBA00022803"/>
    </source>
</evidence>
<dbReference type="GO" id="GO:0009279">
    <property type="term" value="C:cell outer membrane"/>
    <property type="evidence" value="ECO:0007669"/>
    <property type="project" value="TreeGrafter"/>
</dbReference>
<evidence type="ECO:0000313" key="8">
    <source>
        <dbReference type="EMBL" id="XCM34952.1"/>
    </source>
</evidence>
<evidence type="ECO:0000256" key="2">
    <source>
        <dbReference type="ARBA" id="ARBA00022741"/>
    </source>
</evidence>
<dbReference type="InterPro" id="IPR011990">
    <property type="entry name" value="TPR-like_helical_dom_sf"/>
</dbReference>
<feature type="repeat" description="TPR" evidence="5">
    <location>
        <begin position="456"/>
        <end position="489"/>
    </location>
</feature>
<dbReference type="PROSITE" id="PS00108">
    <property type="entry name" value="PROTEIN_KINASE_ST"/>
    <property type="match status" value="1"/>
</dbReference>
<dbReference type="Gene3D" id="1.25.40.10">
    <property type="entry name" value="Tetratricopeptide repeat domain"/>
    <property type="match status" value="4"/>
</dbReference>
<dbReference type="InterPro" id="IPR008271">
    <property type="entry name" value="Ser/Thr_kinase_AS"/>
</dbReference>
<dbReference type="SMART" id="SM00220">
    <property type="entry name" value="S_TKc"/>
    <property type="match status" value="1"/>
</dbReference>
<dbReference type="PROSITE" id="PS00107">
    <property type="entry name" value="PROTEIN_KINASE_ATP"/>
    <property type="match status" value="1"/>
</dbReference>
<dbReference type="PROSITE" id="PS50005">
    <property type="entry name" value="TPR"/>
    <property type="match status" value="8"/>
</dbReference>
<dbReference type="Pfam" id="PF13431">
    <property type="entry name" value="TPR_17"/>
    <property type="match status" value="1"/>
</dbReference>